<dbReference type="InterPro" id="IPR029062">
    <property type="entry name" value="Class_I_gatase-like"/>
</dbReference>
<evidence type="ECO:0000256" key="3">
    <source>
        <dbReference type="ARBA" id="ARBA00022605"/>
    </source>
</evidence>
<dbReference type="EMBL" id="JBHRXV010000014">
    <property type="protein sequence ID" value="MFC3714374.1"/>
    <property type="molecule type" value="Genomic_DNA"/>
</dbReference>
<accession>A0ABV7XI20</accession>
<dbReference type="SUPFAM" id="SSF52317">
    <property type="entry name" value="Class I glutamine amidotransferase-like"/>
    <property type="match status" value="1"/>
</dbReference>
<comment type="catalytic activity">
    <reaction evidence="9 10">
        <text>L-glutamine + H2O = L-glutamate + NH4(+)</text>
        <dbReference type="Rhea" id="RHEA:15889"/>
        <dbReference type="ChEBI" id="CHEBI:15377"/>
        <dbReference type="ChEBI" id="CHEBI:28938"/>
        <dbReference type="ChEBI" id="CHEBI:29985"/>
        <dbReference type="ChEBI" id="CHEBI:58359"/>
        <dbReference type="EC" id="3.5.1.2"/>
    </reaction>
</comment>
<keyword evidence="5 10" id="KW-0315">Glutamine amidotransferase</keyword>
<keyword evidence="6 10" id="KW-0368">Histidine biosynthesis</keyword>
<dbReference type="InterPro" id="IPR017926">
    <property type="entry name" value="GATASE"/>
</dbReference>
<comment type="caution">
    <text evidence="12">The sequence shown here is derived from an EMBL/GenBank/DDBJ whole genome shotgun (WGS) entry which is preliminary data.</text>
</comment>
<protein>
    <recommendedName>
        <fullName evidence="10">Imidazole glycerol phosphate synthase subunit HisH</fullName>
        <ecNumber evidence="10">4.3.2.10</ecNumber>
    </recommendedName>
    <alternativeName>
        <fullName evidence="10">IGP synthase glutaminase subunit</fullName>
        <ecNumber evidence="10">3.5.1.2</ecNumber>
    </alternativeName>
    <alternativeName>
        <fullName evidence="10">IGP synthase subunit HisH</fullName>
    </alternativeName>
    <alternativeName>
        <fullName evidence="10">ImGP synthase subunit HisH</fullName>
        <shortName evidence="10">IGPS subunit HisH</shortName>
    </alternativeName>
</protein>
<keyword evidence="3 10" id="KW-0028">Amino-acid biosynthesis</keyword>
<comment type="subcellular location">
    <subcellularLocation>
        <location evidence="10">Cytoplasm</location>
    </subcellularLocation>
</comment>
<feature type="active site" evidence="10">
    <location>
        <position position="200"/>
    </location>
</feature>
<evidence type="ECO:0000313" key="12">
    <source>
        <dbReference type="EMBL" id="MFC3714374.1"/>
    </source>
</evidence>
<evidence type="ECO:0000313" key="13">
    <source>
        <dbReference type="Proteomes" id="UP001595615"/>
    </source>
</evidence>
<dbReference type="EC" id="3.5.1.2" evidence="10"/>
<dbReference type="PANTHER" id="PTHR42701">
    <property type="entry name" value="IMIDAZOLE GLYCEROL PHOSPHATE SYNTHASE SUBUNIT HISH"/>
    <property type="match status" value="1"/>
</dbReference>
<gene>
    <name evidence="10 12" type="primary">hisH</name>
    <name evidence="12" type="ORF">ACFOMD_17535</name>
</gene>
<keyword evidence="10" id="KW-0963">Cytoplasm</keyword>
<evidence type="ECO:0000256" key="9">
    <source>
        <dbReference type="ARBA" id="ARBA00049534"/>
    </source>
</evidence>
<dbReference type="PROSITE" id="PS51273">
    <property type="entry name" value="GATASE_TYPE_1"/>
    <property type="match status" value="1"/>
</dbReference>
<dbReference type="Proteomes" id="UP001595615">
    <property type="component" value="Unassembled WGS sequence"/>
</dbReference>
<evidence type="ECO:0000256" key="5">
    <source>
        <dbReference type="ARBA" id="ARBA00022962"/>
    </source>
</evidence>
<feature type="active site" evidence="10">
    <location>
        <position position="198"/>
    </location>
</feature>
<keyword evidence="7 10" id="KW-0456">Lyase</keyword>
<name>A0ABV7XI20_9SPHN</name>
<evidence type="ECO:0000256" key="8">
    <source>
        <dbReference type="ARBA" id="ARBA00047838"/>
    </source>
</evidence>
<evidence type="ECO:0000256" key="1">
    <source>
        <dbReference type="ARBA" id="ARBA00005091"/>
    </source>
</evidence>
<dbReference type="PANTHER" id="PTHR42701:SF1">
    <property type="entry name" value="IMIDAZOLE GLYCEROL PHOSPHATE SYNTHASE SUBUNIT HISH"/>
    <property type="match status" value="1"/>
</dbReference>
<dbReference type="PIRSF" id="PIRSF000495">
    <property type="entry name" value="Amidotransf_hisH"/>
    <property type="match status" value="1"/>
</dbReference>
<comment type="pathway">
    <text evidence="1 10">Amino-acid biosynthesis; L-histidine biosynthesis; L-histidine from 5-phospho-alpha-D-ribose 1-diphosphate: step 5/9.</text>
</comment>
<evidence type="ECO:0000256" key="2">
    <source>
        <dbReference type="ARBA" id="ARBA00011152"/>
    </source>
</evidence>
<evidence type="ECO:0000256" key="7">
    <source>
        <dbReference type="ARBA" id="ARBA00023239"/>
    </source>
</evidence>
<comment type="catalytic activity">
    <reaction evidence="8 10">
        <text>5-[(5-phospho-1-deoxy-D-ribulos-1-ylimino)methylamino]-1-(5-phospho-beta-D-ribosyl)imidazole-4-carboxamide + L-glutamine = D-erythro-1-(imidazol-4-yl)glycerol 3-phosphate + 5-amino-1-(5-phospho-beta-D-ribosyl)imidazole-4-carboxamide + L-glutamate + H(+)</text>
        <dbReference type="Rhea" id="RHEA:24793"/>
        <dbReference type="ChEBI" id="CHEBI:15378"/>
        <dbReference type="ChEBI" id="CHEBI:29985"/>
        <dbReference type="ChEBI" id="CHEBI:58278"/>
        <dbReference type="ChEBI" id="CHEBI:58359"/>
        <dbReference type="ChEBI" id="CHEBI:58475"/>
        <dbReference type="ChEBI" id="CHEBI:58525"/>
        <dbReference type="EC" id="4.3.2.10"/>
    </reaction>
</comment>
<organism evidence="12 13">
    <name type="scientific">Sphingoaurantiacus capsulatus</name>
    <dbReference type="NCBI Taxonomy" id="1771310"/>
    <lineage>
        <taxon>Bacteria</taxon>
        <taxon>Pseudomonadati</taxon>
        <taxon>Pseudomonadota</taxon>
        <taxon>Alphaproteobacteria</taxon>
        <taxon>Sphingomonadales</taxon>
        <taxon>Sphingosinicellaceae</taxon>
        <taxon>Sphingoaurantiacus</taxon>
    </lineage>
</organism>
<dbReference type="EC" id="4.3.2.10" evidence="10"/>
<evidence type="ECO:0000256" key="6">
    <source>
        <dbReference type="ARBA" id="ARBA00023102"/>
    </source>
</evidence>
<comment type="function">
    <text evidence="10">IGPS catalyzes the conversion of PRFAR and glutamine to IGP, AICAR and glutamate. The HisH subunit catalyzes the hydrolysis of glutamine to glutamate and ammonia as part of the synthesis of IGP and AICAR. The resulting ammonia molecule is channeled to the active site of HisF.</text>
</comment>
<feature type="active site" description="Nucleophile" evidence="10">
    <location>
        <position position="90"/>
    </location>
</feature>
<sequence length="218" mass="23116">MAERLAIVDYGAGNLRSVAKALETVARDMGRELQVIVTASADTIAAADRIVLPGVGAFGQCAAALRALPGMEAALERRVIEEGTPFLGVCVGMQLLARRGSEHGSHRGLGWIPGEVVRLAPSDLLLKVPHMAWSPVRLTAEGAAHPALSKLDDGGQAYFVHSYHFVPADGTQLLGTCDYGGEVAAIIGGGNILGVQFHPEKSQAYGLAFLRHFLEWRP</sequence>
<dbReference type="RefSeq" id="WP_380863849.1">
    <property type="nucleotide sequence ID" value="NZ_JBHRXV010000014.1"/>
</dbReference>
<proteinExistence type="inferred from homology"/>
<dbReference type="GO" id="GO:0016829">
    <property type="term" value="F:lyase activity"/>
    <property type="evidence" value="ECO:0007669"/>
    <property type="project" value="UniProtKB-KW"/>
</dbReference>
<evidence type="ECO:0000259" key="11">
    <source>
        <dbReference type="Pfam" id="PF00117"/>
    </source>
</evidence>
<feature type="domain" description="Glutamine amidotransferase" evidence="11">
    <location>
        <begin position="16"/>
        <end position="203"/>
    </location>
</feature>
<reference evidence="13" key="1">
    <citation type="journal article" date="2019" name="Int. J. Syst. Evol. Microbiol.">
        <title>The Global Catalogue of Microorganisms (GCM) 10K type strain sequencing project: providing services to taxonomists for standard genome sequencing and annotation.</title>
        <authorList>
            <consortium name="The Broad Institute Genomics Platform"/>
            <consortium name="The Broad Institute Genome Sequencing Center for Infectious Disease"/>
            <person name="Wu L."/>
            <person name="Ma J."/>
        </authorList>
    </citation>
    <scope>NUCLEOTIDE SEQUENCE [LARGE SCALE GENOMIC DNA]</scope>
    <source>
        <strain evidence="13">KCTC 42644</strain>
    </source>
</reference>
<dbReference type="CDD" id="cd01748">
    <property type="entry name" value="GATase1_IGP_Synthase"/>
    <property type="match status" value="1"/>
</dbReference>
<dbReference type="NCBIfam" id="TIGR01855">
    <property type="entry name" value="IMP_synth_hisH"/>
    <property type="match status" value="1"/>
</dbReference>
<evidence type="ECO:0000256" key="10">
    <source>
        <dbReference type="HAMAP-Rule" id="MF_00278"/>
    </source>
</evidence>
<dbReference type="Gene3D" id="3.40.50.880">
    <property type="match status" value="1"/>
</dbReference>
<comment type="subunit">
    <text evidence="2 10">Heterodimer of HisH and HisF.</text>
</comment>
<dbReference type="InterPro" id="IPR010139">
    <property type="entry name" value="Imidazole-glycPsynth_HisH"/>
</dbReference>
<dbReference type="HAMAP" id="MF_00278">
    <property type="entry name" value="HisH"/>
    <property type="match status" value="1"/>
</dbReference>
<dbReference type="Pfam" id="PF00117">
    <property type="entry name" value="GATase"/>
    <property type="match status" value="1"/>
</dbReference>
<evidence type="ECO:0000256" key="4">
    <source>
        <dbReference type="ARBA" id="ARBA00022801"/>
    </source>
</evidence>
<keyword evidence="4 10" id="KW-0378">Hydrolase</keyword>
<keyword evidence="13" id="KW-1185">Reference proteome</keyword>